<proteinExistence type="predicted"/>
<dbReference type="InterPro" id="IPR016541">
    <property type="entry name" value="UCP008505"/>
</dbReference>
<name>A0ABV6PIP1_9SPHN</name>
<comment type="caution">
    <text evidence="1">The sequence shown here is derived from an EMBL/GenBank/DDBJ whole genome shotgun (WGS) entry which is preliminary data.</text>
</comment>
<accession>A0ABV6PIP1</accession>
<reference evidence="1 2" key="1">
    <citation type="submission" date="2024-09" db="EMBL/GenBank/DDBJ databases">
        <authorList>
            <person name="Sun Q."/>
            <person name="Mori K."/>
        </authorList>
    </citation>
    <scope>NUCLEOTIDE SEQUENCE [LARGE SCALE GENOMIC DNA]</scope>
    <source>
        <strain evidence="1 2">NCAIM B.02537</strain>
    </source>
</reference>
<sequence>MVYLLDANVLITAQNLYYPVDAVPEFWEWLVHMGNAGEIKMPIETLEEVKDGSNDAERDLLFAWIQDDAHKAAILFDEDVQPALVQRVTNQYAPDLTDDELEAIGRDPFLIAHALADPANRCVVTTEASKRRQQRQNRRIPDVCADVGVQCCDTFTMLRALHFSTRWRG</sequence>
<evidence type="ECO:0000313" key="1">
    <source>
        <dbReference type="EMBL" id="MFC0588928.1"/>
    </source>
</evidence>
<protein>
    <submittedName>
        <fullName evidence="1">DUF4411 family protein</fullName>
    </submittedName>
</protein>
<evidence type="ECO:0000313" key="2">
    <source>
        <dbReference type="Proteomes" id="UP001589943"/>
    </source>
</evidence>
<gene>
    <name evidence="1" type="ORF">ACFFF7_05830</name>
</gene>
<dbReference type="RefSeq" id="WP_379480416.1">
    <property type="nucleotide sequence ID" value="NZ_JBHLTL010000001.1"/>
</dbReference>
<dbReference type="Pfam" id="PF14367">
    <property type="entry name" value="DUF4411"/>
    <property type="match status" value="1"/>
</dbReference>
<keyword evidence="2" id="KW-1185">Reference proteome</keyword>
<organism evidence="1 2">
    <name type="scientific">Novosphingobium aquiterrae</name>
    <dbReference type="NCBI Taxonomy" id="624388"/>
    <lineage>
        <taxon>Bacteria</taxon>
        <taxon>Pseudomonadati</taxon>
        <taxon>Pseudomonadota</taxon>
        <taxon>Alphaproteobacteria</taxon>
        <taxon>Sphingomonadales</taxon>
        <taxon>Sphingomonadaceae</taxon>
        <taxon>Novosphingobium</taxon>
    </lineage>
</organism>
<dbReference type="EMBL" id="JBHLTL010000001">
    <property type="protein sequence ID" value="MFC0588928.1"/>
    <property type="molecule type" value="Genomic_DNA"/>
</dbReference>
<dbReference type="Proteomes" id="UP001589943">
    <property type="component" value="Unassembled WGS sequence"/>
</dbReference>